<reference evidence="1 2" key="1">
    <citation type="submission" date="2019-03" db="EMBL/GenBank/DDBJ databases">
        <authorList>
            <person name="Sebastian G."/>
            <person name="Baumann P."/>
            <person name="Ruckert C."/>
            <person name="Kalinowski J."/>
            <person name="Nebel B."/>
            <person name="Takors R."/>
            <person name="Blombach B."/>
        </authorList>
    </citation>
    <scope>NUCLEOTIDE SEQUENCE [LARGE SCALE GENOMIC DNA]</scope>
    <source>
        <strain evidence="1 2">DSM 1084</strain>
    </source>
</reference>
<proteinExistence type="predicted"/>
<dbReference type="AlphaFoldDB" id="A0A4P6X7S0"/>
<sequence length="69" mass="7107">MDMSVSPALVVDRVIQTRRGAAEQQVQIAVLKEAMQTQESAAASLLNSVAGNLPLAGSGPVGTQVNTMV</sequence>
<protein>
    <recommendedName>
        <fullName evidence="3">Motility protein</fullName>
    </recommendedName>
</protein>
<dbReference type="InterPro" id="IPR025906">
    <property type="entry name" value="YjfB_motility"/>
</dbReference>
<gene>
    <name evidence="1" type="ORF">HPF_19210</name>
</gene>
<name>A0A4P6X7S0_HYDPS</name>
<organism evidence="1 2">
    <name type="scientific">Hydrogenophaga pseudoflava</name>
    <name type="common">Pseudomonas carboxydoflava</name>
    <dbReference type="NCBI Taxonomy" id="47421"/>
    <lineage>
        <taxon>Bacteria</taxon>
        <taxon>Pseudomonadati</taxon>
        <taxon>Pseudomonadota</taxon>
        <taxon>Betaproteobacteria</taxon>
        <taxon>Burkholderiales</taxon>
        <taxon>Comamonadaceae</taxon>
        <taxon>Hydrogenophaga</taxon>
    </lineage>
</organism>
<dbReference type="EMBL" id="CP037867">
    <property type="protein sequence ID" value="QBM29831.1"/>
    <property type="molecule type" value="Genomic_DNA"/>
</dbReference>
<evidence type="ECO:0000313" key="1">
    <source>
        <dbReference type="EMBL" id="QBM29831.1"/>
    </source>
</evidence>
<dbReference type="Proteomes" id="UP000293912">
    <property type="component" value="Chromosome"/>
</dbReference>
<dbReference type="Pfam" id="PF14070">
    <property type="entry name" value="YjfB_motility"/>
    <property type="match status" value="1"/>
</dbReference>
<evidence type="ECO:0008006" key="3">
    <source>
        <dbReference type="Google" id="ProtNLM"/>
    </source>
</evidence>
<keyword evidence="2" id="KW-1185">Reference proteome</keyword>
<dbReference type="KEGG" id="hpse:HPF_19210"/>
<accession>A0A4P6X7S0</accession>
<evidence type="ECO:0000313" key="2">
    <source>
        <dbReference type="Proteomes" id="UP000293912"/>
    </source>
</evidence>